<name>A0AC34F594_9BILA</name>
<proteinExistence type="predicted"/>
<accession>A0AC34F594</accession>
<protein>
    <submittedName>
        <fullName evidence="2">RRM domain-containing protein</fullName>
    </submittedName>
</protein>
<dbReference type="Proteomes" id="UP000887579">
    <property type="component" value="Unplaced"/>
</dbReference>
<reference evidence="2" key="1">
    <citation type="submission" date="2022-11" db="UniProtKB">
        <authorList>
            <consortium name="WormBaseParasite"/>
        </authorList>
    </citation>
    <scope>IDENTIFICATION</scope>
</reference>
<evidence type="ECO:0000313" key="1">
    <source>
        <dbReference type="Proteomes" id="UP000887579"/>
    </source>
</evidence>
<organism evidence="1 2">
    <name type="scientific">Panagrolaimus sp. ES5</name>
    <dbReference type="NCBI Taxonomy" id="591445"/>
    <lineage>
        <taxon>Eukaryota</taxon>
        <taxon>Metazoa</taxon>
        <taxon>Ecdysozoa</taxon>
        <taxon>Nematoda</taxon>
        <taxon>Chromadorea</taxon>
        <taxon>Rhabditida</taxon>
        <taxon>Tylenchina</taxon>
        <taxon>Panagrolaimomorpha</taxon>
        <taxon>Panagrolaimoidea</taxon>
        <taxon>Panagrolaimidae</taxon>
        <taxon>Panagrolaimus</taxon>
    </lineage>
</organism>
<sequence>MATFAPSEMYFSQQQQQQQPPPQIRMAYPLDLSFANQMQYQGPASPYLQQIGEVQPSSPYLQQPGEIQSGSCESPCPGAASVINNRVFVGSLQIEVTEEIMKNVFEKVEPTLTIRDTKIVREQNGQSKGYGFVTYAAEEDAQKVINKPAGTVPSNYLCYPYSPSIYAVPNGMVGYLPQQVYTSPSPYITSPMMDQQQFVFPPPSQQ</sequence>
<evidence type="ECO:0000313" key="2">
    <source>
        <dbReference type="WBParaSite" id="ES5_v2.g12150.t1"/>
    </source>
</evidence>
<dbReference type="WBParaSite" id="ES5_v2.g12150.t1">
    <property type="protein sequence ID" value="ES5_v2.g12150.t1"/>
    <property type="gene ID" value="ES5_v2.g12150"/>
</dbReference>